<dbReference type="InterPro" id="IPR050799">
    <property type="entry name" value="ZIP_Transporter"/>
</dbReference>
<keyword evidence="9" id="KW-1185">Reference proteome</keyword>
<comment type="similarity">
    <text evidence="2">Belongs to the ZIP transporter (TC 2.A.5) family.</text>
</comment>
<dbReference type="PANTHER" id="PTHR12191">
    <property type="entry name" value="SOLUTE CARRIER FAMILY 39"/>
    <property type="match status" value="1"/>
</dbReference>
<feature type="transmembrane region" description="Helical" evidence="6">
    <location>
        <begin position="187"/>
        <end position="209"/>
    </location>
</feature>
<dbReference type="Pfam" id="PF02535">
    <property type="entry name" value="Zip"/>
    <property type="match status" value="1"/>
</dbReference>
<feature type="transmembrane region" description="Helical" evidence="6">
    <location>
        <begin position="221"/>
        <end position="245"/>
    </location>
</feature>
<keyword evidence="3 6" id="KW-0812">Transmembrane</keyword>
<evidence type="ECO:0000256" key="6">
    <source>
        <dbReference type="SAM" id="Phobius"/>
    </source>
</evidence>
<dbReference type="GO" id="GO:0140410">
    <property type="term" value="F:monoatomic cation:bicarbonate symporter activity"/>
    <property type="evidence" value="ECO:0007669"/>
    <property type="project" value="TreeGrafter"/>
</dbReference>
<evidence type="ECO:0000256" key="5">
    <source>
        <dbReference type="ARBA" id="ARBA00023136"/>
    </source>
</evidence>
<dbReference type="InterPro" id="IPR003689">
    <property type="entry name" value="ZIP"/>
</dbReference>
<evidence type="ECO:0000256" key="1">
    <source>
        <dbReference type="ARBA" id="ARBA00004141"/>
    </source>
</evidence>
<evidence type="ECO:0000256" key="3">
    <source>
        <dbReference type="ARBA" id="ARBA00022692"/>
    </source>
</evidence>
<reference evidence="8" key="1">
    <citation type="submission" date="2023-08" db="EMBL/GenBank/DDBJ databases">
        <authorList>
            <person name="Alioto T."/>
            <person name="Alioto T."/>
            <person name="Gomez Garrido J."/>
        </authorList>
    </citation>
    <scope>NUCLEOTIDE SEQUENCE</scope>
</reference>
<accession>A0AA36AXD9</accession>
<evidence type="ECO:0000256" key="2">
    <source>
        <dbReference type="ARBA" id="ARBA00006939"/>
    </source>
</evidence>
<evidence type="ECO:0000313" key="9">
    <source>
        <dbReference type="Proteomes" id="UP001162480"/>
    </source>
</evidence>
<dbReference type="PANTHER" id="PTHR12191:SF37">
    <property type="entry name" value="ZINC TRANSPORTER FOI"/>
    <property type="match status" value="1"/>
</dbReference>
<feature type="signal peptide" evidence="7">
    <location>
        <begin position="1"/>
        <end position="29"/>
    </location>
</feature>
<feature type="transmembrane region" description="Helical" evidence="6">
    <location>
        <begin position="460"/>
        <end position="480"/>
    </location>
</feature>
<sequence>MSSSCADFRPVCLYHIIIILLIISPVSLADGFSDDVSKIGTLSFSSKAHRNNFINVTKEYLDEIMDLFGTNGTMNSHQFAQMIEEFKSHAHRNSHSTKRHSSGDESVTHNAKTTKYQLYNASETTLENPQFIKCMNSSSLLLLYNFSIDYNITRDDLLLLSPAILHQLYTCKTVPIGNQKYNKSAEAWGFGFLFVTLINLCALCGVVVLPVMNTRIYKKVLLFLVALAVGSLAGSGLLVLIPEAFELVGTQENRHGYLWMSTTIMGGVYLFFLIERFLKSAFEWKKNNNEDDEAEYSMIMDKNKNRQISCLEENPNISDIVCSVKSKTPVDNDTAKLKDPSNYHASASQCTSSLGRTNSSEFLDIQAKTETNCNDNSRGDYNDCIIKTSKKKPIKTVAWMIIFGDALHNFIDGLSIGAAFTSSVMTGISVSLAVICEELPHELGDFAILLNSGMTLKKALLFNFLSACMCYVGLIFGILLAEVTAAHTWIFGVAGGMFLYISLVDMVRIQFFLLCFSSLINGFVGVVAVTSQLVGIWHDEDCKIRTWLNEFYNETLLEQSGISV</sequence>
<dbReference type="GO" id="GO:0071578">
    <property type="term" value="P:zinc ion import across plasma membrane"/>
    <property type="evidence" value="ECO:0007669"/>
    <property type="project" value="TreeGrafter"/>
</dbReference>
<keyword evidence="4 6" id="KW-1133">Transmembrane helix</keyword>
<dbReference type="AlphaFoldDB" id="A0AA36AXD9"/>
<feature type="chain" id="PRO_5041453935" evidence="7">
    <location>
        <begin position="30"/>
        <end position="564"/>
    </location>
</feature>
<dbReference type="GO" id="GO:0005385">
    <property type="term" value="F:zinc ion transmembrane transporter activity"/>
    <property type="evidence" value="ECO:0007669"/>
    <property type="project" value="TreeGrafter"/>
</dbReference>
<evidence type="ECO:0000313" key="8">
    <source>
        <dbReference type="EMBL" id="CAI9722642.1"/>
    </source>
</evidence>
<protein>
    <submittedName>
        <fullName evidence="8">Metal cation symporter ZIP14-like isoform X1</fullName>
    </submittedName>
</protein>
<feature type="transmembrane region" description="Helical" evidence="6">
    <location>
        <begin position="486"/>
        <end position="504"/>
    </location>
</feature>
<comment type="subcellular location">
    <subcellularLocation>
        <location evidence="1">Membrane</location>
        <topology evidence="1">Multi-pass membrane protein</topology>
    </subcellularLocation>
</comment>
<dbReference type="EMBL" id="OX597818">
    <property type="protein sequence ID" value="CAI9722642.1"/>
    <property type="molecule type" value="Genomic_DNA"/>
</dbReference>
<organism evidence="8 9">
    <name type="scientific">Octopus vulgaris</name>
    <name type="common">Common octopus</name>
    <dbReference type="NCBI Taxonomy" id="6645"/>
    <lineage>
        <taxon>Eukaryota</taxon>
        <taxon>Metazoa</taxon>
        <taxon>Spiralia</taxon>
        <taxon>Lophotrochozoa</taxon>
        <taxon>Mollusca</taxon>
        <taxon>Cephalopoda</taxon>
        <taxon>Coleoidea</taxon>
        <taxon>Octopodiformes</taxon>
        <taxon>Octopoda</taxon>
        <taxon>Incirrata</taxon>
        <taxon>Octopodidae</taxon>
        <taxon>Octopus</taxon>
    </lineage>
</organism>
<dbReference type="GO" id="GO:0030003">
    <property type="term" value="P:intracellular monoatomic cation homeostasis"/>
    <property type="evidence" value="ECO:0007669"/>
    <property type="project" value="TreeGrafter"/>
</dbReference>
<gene>
    <name evidence="8" type="ORF">OCTVUL_1B003951</name>
</gene>
<name>A0AA36AXD9_OCTVU</name>
<dbReference type="Proteomes" id="UP001162480">
    <property type="component" value="Chromosome 5"/>
</dbReference>
<evidence type="ECO:0000256" key="7">
    <source>
        <dbReference type="SAM" id="SignalP"/>
    </source>
</evidence>
<feature type="transmembrane region" description="Helical" evidence="6">
    <location>
        <begin position="257"/>
        <end position="278"/>
    </location>
</feature>
<feature type="transmembrane region" description="Helical" evidence="6">
    <location>
        <begin position="511"/>
        <end position="537"/>
    </location>
</feature>
<dbReference type="GO" id="GO:0005886">
    <property type="term" value="C:plasma membrane"/>
    <property type="evidence" value="ECO:0007669"/>
    <property type="project" value="TreeGrafter"/>
</dbReference>
<keyword evidence="5 6" id="KW-0472">Membrane</keyword>
<keyword evidence="7" id="KW-0732">Signal</keyword>
<evidence type="ECO:0000256" key="4">
    <source>
        <dbReference type="ARBA" id="ARBA00022989"/>
    </source>
</evidence>
<proteinExistence type="inferred from homology"/>